<comment type="caution">
    <text evidence="1">The sequence shown here is derived from an EMBL/GenBank/DDBJ whole genome shotgun (WGS) entry which is preliminary data.</text>
</comment>
<dbReference type="EMBL" id="AQQR01000004">
    <property type="protein sequence ID" value="OWU73464.1"/>
    <property type="molecule type" value="Genomic_DNA"/>
</dbReference>
<sequence length="97" mass="10157">MASFAIGGIEECRLRLASSLDDGVEVVRLTEADTFDTCGAQLLASAVQTARSRGRDLAIQMPEGGEALRLWQSLGLDALCRAEPVTTGFTAPEGGTS</sequence>
<protein>
    <recommendedName>
        <fullName evidence="3">STAS domain-containing protein</fullName>
    </recommendedName>
</protein>
<accession>A0A225NIA9</accession>
<proteinExistence type="predicted"/>
<evidence type="ECO:0000313" key="1">
    <source>
        <dbReference type="EMBL" id="OWU73464.1"/>
    </source>
</evidence>
<organism evidence="1 2">
    <name type="scientific">Marinibacterium profundimaris</name>
    <dbReference type="NCBI Taxonomy" id="1679460"/>
    <lineage>
        <taxon>Bacteria</taxon>
        <taxon>Pseudomonadati</taxon>
        <taxon>Pseudomonadota</taxon>
        <taxon>Alphaproteobacteria</taxon>
        <taxon>Rhodobacterales</taxon>
        <taxon>Paracoccaceae</taxon>
        <taxon>Marinibacterium</taxon>
    </lineage>
</organism>
<dbReference type="RefSeq" id="WP_088650180.1">
    <property type="nucleotide sequence ID" value="NZ_AQQR01000004.1"/>
</dbReference>
<name>A0A225NIA9_9RHOB</name>
<dbReference type="AlphaFoldDB" id="A0A225NIA9"/>
<dbReference type="OrthoDB" id="7867133at2"/>
<keyword evidence="2" id="KW-1185">Reference proteome</keyword>
<gene>
    <name evidence="1" type="ORF">ATO3_12395</name>
</gene>
<dbReference type="Proteomes" id="UP000215377">
    <property type="component" value="Unassembled WGS sequence"/>
</dbReference>
<reference evidence="1 2" key="1">
    <citation type="submission" date="2013-04" db="EMBL/GenBank/DDBJ databases">
        <title>Oceanicola sp. 22II1-22F33 Genome Sequencing.</title>
        <authorList>
            <person name="Lai Q."/>
            <person name="Li G."/>
            <person name="Shao Z."/>
        </authorList>
    </citation>
    <scope>NUCLEOTIDE SEQUENCE [LARGE SCALE GENOMIC DNA]</scope>
    <source>
        <strain evidence="1 2">22II1-22F33</strain>
    </source>
</reference>
<evidence type="ECO:0008006" key="3">
    <source>
        <dbReference type="Google" id="ProtNLM"/>
    </source>
</evidence>
<evidence type="ECO:0000313" key="2">
    <source>
        <dbReference type="Proteomes" id="UP000215377"/>
    </source>
</evidence>